<evidence type="ECO:0000256" key="4">
    <source>
        <dbReference type="ARBA" id="ARBA00023263"/>
    </source>
</evidence>
<keyword evidence="5" id="KW-1133">Transmembrane helix</keyword>
<name>A0A747XJ50_SALER</name>
<evidence type="ECO:0000256" key="1">
    <source>
        <dbReference type="ARBA" id="ARBA00004561"/>
    </source>
</evidence>
<dbReference type="Gene3D" id="2.60.40.1090">
    <property type="entry name" value="Fimbrial-type adhesion domain"/>
    <property type="match status" value="1"/>
</dbReference>
<feature type="domain" description="Fimbrial-type adhesion" evidence="6">
    <location>
        <begin position="47"/>
        <end position="193"/>
    </location>
</feature>
<evidence type="ECO:0000313" key="7">
    <source>
        <dbReference type="EMBL" id="HAF4697604.1"/>
    </source>
</evidence>
<sequence length="193" mass="19895">MNISANKVWDFCLGNSMNVRNGVLLFVCISGLVGVLPANASVEAVLTMKGRVVEKTCEVPSAQLTKTIIVPAISQTALSALEENAVVTASSTPFQFDVTNCPSTVKRVGVLFDYAADTAYPTYMQNTGTATGALLGISSDANTDAIATGTLIDAASIVDGAATVKAKVNAYRTSATVTAGDVASTVMVALDYD</sequence>
<keyword evidence="5" id="KW-0812">Transmembrane</keyword>
<evidence type="ECO:0000256" key="2">
    <source>
        <dbReference type="ARBA" id="ARBA00006671"/>
    </source>
</evidence>
<keyword evidence="3" id="KW-0732">Signal</keyword>
<dbReference type="SUPFAM" id="SSF49401">
    <property type="entry name" value="Bacterial adhesins"/>
    <property type="match status" value="1"/>
</dbReference>
<accession>A0A747XJ50</accession>
<comment type="caution">
    <text evidence="7">The sequence shown here is derived from an EMBL/GenBank/DDBJ whole genome shotgun (WGS) entry which is preliminary data.</text>
</comment>
<proteinExistence type="inferred from homology"/>
<keyword evidence="4" id="KW-0281">Fimbrium</keyword>
<protein>
    <submittedName>
        <fullName evidence="7">Type 1 fimbrial protein</fullName>
    </submittedName>
</protein>
<dbReference type="PANTHER" id="PTHR33420:SF3">
    <property type="entry name" value="FIMBRIAL SUBUNIT ELFA"/>
    <property type="match status" value="1"/>
</dbReference>
<feature type="transmembrane region" description="Helical" evidence="5">
    <location>
        <begin position="23"/>
        <end position="46"/>
    </location>
</feature>
<dbReference type="InterPro" id="IPR036937">
    <property type="entry name" value="Adhesion_dom_fimbrial_sf"/>
</dbReference>
<dbReference type="Pfam" id="PF00419">
    <property type="entry name" value="Fimbrial"/>
    <property type="match status" value="1"/>
</dbReference>
<dbReference type="InterPro" id="IPR050263">
    <property type="entry name" value="Bact_Fimbrial_Adh_Pro"/>
</dbReference>
<gene>
    <name evidence="7" type="ORF">G8O00_000960</name>
</gene>
<evidence type="ECO:0000256" key="5">
    <source>
        <dbReference type="SAM" id="Phobius"/>
    </source>
</evidence>
<keyword evidence="5" id="KW-0472">Membrane</keyword>
<evidence type="ECO:0000259" key="6">
    <source>
        <dbReference type="Pfam" id="PF00419"/>
    </source>
</evidence>
<comment type="similarity">
    <text evidence="2">Belongs to the fimbrial protein family.</text>
</comment>
<dbReference type="InterPro" id="IPR008966">
    <property type="entry name" value="Adhesion_dom_sf"/>
</dbReference>
<evidence type="ECO:0000256" key="3">
    <source>
        <dbReference type="ARBA" id="ARBA00022729"/>
    </source>
</evidence>
<dbReference type="AlphaFoldDB" id="A0A747XJ50"/>
<dbReference type="GO" id="GO:0009289">
    <property type="term" value="C:pilus"/>
    <property type="evidence" value="ECO:0007669"/>
    <property type="project" value="UniProtKB-SubCell"/>
</dbReference>
<reference evidence="7" key="2">
    <citation type="submission" date="2020-02" db="EMBL/GenBank/DDBJ databases">
        <authorList>
            <consortium name="NCBI Pathogen Detection Project"/>
        </authorList>
    </citation>
    <scope>NUCLEOTIDE SEQUENCE</scope>
    <source>
        <strain evidence="7">MA.CK_98/00011163</strain>
    </source>
</reference>
<dbReference type="PANTHER" id="PTHR33420">
    <property type="entry name" value="FIMBRIAL SUBUNIT ELFA-RELATED"/>
    <property type="match status" value="1"/>
</dbReference>
<dbReference type="GO" id="GO:0043709">
    <property type="term" value="P:cell adhesion involved in single-species biofilm formation"/>
    <property type="evidence" value="ECO:0007669"/>
    <property type="project" value="TreeGrafter"/>
</dbReference>
<organism evidence="7">
    <name type="scientific">Salmonella enterica</name>
    <name type="common">Salmonella choleraesuis</name>
    <dbReference type="NCBI Taxonomy" id="28901"/>
    <lineage>
        <taxon>Bacteria</taxon>
        <taxon>Pseudomonadati</taxon>
        <taxon>Pseudomonadota</taxon>
        <taxon>Gammaproteobacteria</taxon>
        <taxon>Enterobacterales</taxon>
        <taxon>Enterobacteriaceae</taxon>
        <taxon>Salmonella</taxon>
    </lineage>
</organism>
<dbReference type="InterPro" id="IPR000259">
    <property type="entry name" value="Adhesion_dom_fimbrial"/>
</dbReference>
<dbReference type="EMBL" id="DAAVHS010000002">
    <property type="protein sequence ID" value="HAF4697604.1"/>
    <property type="molecule type" value="Genomic_DNA"/>
</dbReference>
<reference evidence="7" key="1">
    <citation type="journal article" date="2018" name="Genome Biol.">
        <title>SKESA: strategic k-mer extension for scrupulous assemblies.</title>
        <authorList>
            <person name="Souvorov A."/>
            <person name="Agarwala R."/>
            <person name="Lipman D.J."/>
        </authorList>
    </citation>
    <scope>NUCLEOTIDE SEQUENCE</scope>
    <source>
        <strain evidence="7">MA.CK_98/00011163</strain>
    </source>
</reference>
<comment type="subcellular location">
    <subcellularLocation>
        <location evidence="1">Fimbrium</location>
    </subcellularLocation>
</comment>